<evidence type="ECO:0000256" key="1">
    <source>
        <dbReference type="SAM" id="MobiDB-lite"/>
    </source>
</evidence>
<keyword evidence="3" id="KW-1185">Reference proteome</keyword>
<accession>A0A4Z2FMR4</accession>
<name>A0A4Z2FMR4_9TELE</name>
<comment type="caution">
    <text evidence="2">The sequence shown here is derived from an EMBL/GenBank/DDBJ whole genome shotgun (WGS) entry which is preliminary data.</text>
</comment>
<dbReference type="EMBL" id="SRLO01001035">
    <property type="protein sequence ID" value="TNN42439.1"/>
    <property type="molecule type" value="Genomic_DNA"/>
</dbReference>
<evidence type="ECO:0000313" key="2">
    <source>
        <dbReference type="EMBL" id="TNN42439.1"/>
    </source>
</evidence>
<proteinExistence type="predicted"/>
<feature type="region of interest" description="Disordered" evidence="1">
    <location>
        <begin position="1"/>
        <end position="22"/>
    </location>
</feature>
<evidence type="ECO:0000313" key="3">
    <source>
        <dbReference type="Proteomes" id="UP000314294"/>
    </source>
</evidence>
<gene>
    <name evidence="2" type="ORF">EYF80_047373</name>
</gene>
<protein>
    <submittedName>
        <fullName evidence="2">Uncharacterized protein</fullName>
    </submittedName>
</protein>
<reference evidence="2 3" key="1">
    <citation type="submission" date="2019-03" db="EMBL/GenBank/DDBJ databases">
        <title>First draft genome of Liparis tanakae, snailfish: a comprehensive survey of snailfish specific genes.</title>
        <authorList>
            <person name="Kim W."/>
            <person name="Song I."/>
            <person name="Jeong J.-H."/>
            <person name="Kim D."/>
            <person name="Kim S."/>
            <person name="Ryu S."/>
            <person name="Song J.Y."/>
            <person name="Lee S.K."/>
        </authorList>
    </citation>
    <scope>NUCLEOTIDE SEQUENCE [LARGE SCALE GENOMIC DNA]</scope>
    <source>
        <tissue evidence="2">Muscle</tissue>
    </source>
</reference>
<sequence length="100" mass="11075">MEYDCMLPGPPGDVQTDRGSGFKGLEDRGPIHGWKLYKHVFQVKRYCSALILPTGLSGESGGASVLKKPDLPLMFWLTWPSMCPASTPLSQNICIQYDSR</sequence>
<organism evidence="2 3">
    <name type="scientific">Liparis tanakae</name>
    <name type="common">Tanaka's snailfish</name>
    <dbReference type="NCBI Taxonomy" id="230148"/>
    <lineage>
        <taxon>Eukaryota</taxon>
        <taxon>Metazoa</taxon>
        <taxon>Chordata</taxon>
        <taxon>Craniata</taxon>
        <taxon>Vertebrata</taxon>
        <taxon>Euteleostomi</taxon>
        <taxon>Actinopterygii</taxon>
        <taxon>Neopterygii</taxon>
        <taxon>Teleostei</taxon>
        <taxon>Neoteleostei</taxon>
        <taxon>Acanthomorphata</taxon>
        <taxon>Eupercaria</taxon>
        <taxon>Perciformes</taxon>
        <taxon>Cottioidei</taxon>
        <taxon>Cottales</taxon>
        <taxon>Liparidae</taxon>
        <taxon>Liparis</taxon>
    </lineage>
</organism>
<dbReference type="AlphaFoldDB" id="A0A4Z2FMR4"/>
<dbReference type="Proteomes" id="UP000314294">
    <property type="component" value="Unassembled WGS sequence"/>
</dbReference>